<dbReference type="PANTHER" id="PTHR14947:SF23">
    <property type="entry name" value="SP4 TRANSCRIPTION FACTOR"/>
    <property type="match status" value="1"/>
</dbReference>
<keyword evidence="9" id="KW-0804">Transcription</keyword>
<keyword evidence="16" id="KW-1185">Reference proteome</keyword>
<accession>A0A7N9CU72</accession>
<dbReference type="Bgee" id="ENSMFAG00000002740">
    <property type="expression patterns" value="Expressed in thymus and 13 other cell types or tissues"/>
</dbReference>
<keyword evidence="7" id="KW-0238">DNA-binding</keyword>
<evidence type="ECO:0000256" key="5">
    <source>
        <dbReference type="ARBA" id="ARBA00022833"/>
    </source>
</evidence>
<evidence type="ECO:0000256" key="10">
    <source>
        <dbReference type="ARBA" id="ARBA00023242"/>
    </source>
</evidence>
<keyword evidence="5" id="KW-0862">Zinc</keyword>
<keyword evidence="8" id="KW-0010">Activator</keyword>
<evidence type="ECO:0000259" key="14">
    <source>
        <dbReference type="PROSITE" id="PS50157"/>
    </source>
</evidence>
<dbReference type="InterPro" id="IPR036236">
    <property type="entry name" value="Znf_C2H2_sf"/>
</dbReference>
<feature type="compositionally biased region" description="Polar residues" evidence="13">
    <location>
        <begin position="250"/>
        <end position="261"/>
    </location>
</feature>
<evidence type="ECO:0000256" key="12">
    <source>
        <dbReference type="PROSITE-ProRule" id="PRU00042"/>
    </source>
</evidence>
<evidence type="ECO:0000256" key="3">
    <source>
        <dbReference type="ARBA" id="ARBA00022737"/>
    </source>
</evidence>
<feature type="compositionally biased region" description="Polar residues" evidence="13">
    <location>
        <begin position="178"/>
        <end position="187"/>
    </location>
</feature>
<feature type="compositionally biased region" description="Polar residues" evidence="13">
    <location>
        <begin position="487"/>
        <end position="497"/>
    </location>
</feature>
<dbReference type="PANTHER" id="PTHR14947">
    <property type="entry name" value="ZINC FINGER PROTEIN"/>
    <property type="match status" value="1"/>
</dbReference>
<dbReference type="GO" id="GO:0008270">
    <property type="term" value="F:zinc ion binding"/>
    <property type="evidence" value="ECO:0007669"/>
    <property type="project" value="UniProtKB-KW"/>
</dbReference>
<feature type="domain" description="C2H2-type" evidence="14">
    <location>
        <begin position="788"/>
        <end position="817"/>
    </location>
</feature>
<gene>
    <name evidence="15" type="primary">SP4</name>
</gene>
<dbReference type="SMART" id="SM00355">
    <property type="entry name" value="ZnF_C2H2"/>
    <property type="match status" value="3"/>
</dbReference>
<keyword evidence="4 12" id="KW-0863">Zinc-finger</keyword>
<dbReference type="Proteomes" id="UP000233100">
    <property type="component" value="Chromosome 3"/>
</dbReference>
<comment type="subcellular location">
    <subcellularLocation>
        <location evidence="1">Nucleus</location>
    </subcellularLocation>
</comment>
<dbReference type="PROSITE" id="PS50157">
    <property type="entry name" value="ZINC_FINGER_C2H2_2"/>
    <property type="match status" value="3"/>
</dbReference>
<feature type="compositionally biased region" description="Polar residues" evidence="13">
    <location>
        <begin position="278"/>
        <end position="291"/>
    </location>
</feature>
<dbReference type="GO" id="GO:0043565">
    <property type="term" value="F:sequence-specific DNA binding"/>
    <property type="evidence" value="ECO:0007669"/>
    <property type="project" value="Ensembl"/>
</dbReference>
<protein>
    <submittedName>
        <fullName evidence="15">Sp4 transcription factor</fullName>
    </submittedName>
</protein>
<dbReference type="AlphaFoldDB" id="A0A7N9CU72"/>
<dbReference type="SUPFAM" id="SSF57667">
    <property type="entry name" value="beta-beta-alpha zinc fingers"/>
    <property type="match status" value="2"/>
</dbReference>
<dbReference type="Pfam" id="PF00096">
    <property type="entry name" value="zf-C2H2"/>
    <property type="match status" value="3"/>
</dbReference>
<keyword evidence="3" id="KW-0677">Repeat</keyword>
<dbReference type="Ensembl" id="ENSMFAT00000097736.1">
    <property type="protein sequence ID" value="ENSMFAP00000055678.1"/>
    <property type="gene ID" value="ENSMFAG00000002740.2"/>
</dbReference>
<evidence type="ECO:0000256" key="7">
    <source>
        <dbReference type="ARBA" id="ARBA00023125"/>
    </source>
</evidence>
<evidence type="ECO:0000256" key="4">
    <source>
        <dbReference type="ARBA" id="ARBA00022771"/>
    </source>
</evidence>
<comment type="similarity">
    <text evidence="11">Belongs to the Sp1 C2H2-type zinc-finger protein family.</text>
</comment>
<evidence type="ECO:0000256" key="2">
    <source>
        <dbReference type="ARBA" id="ARBA00022723"/>
    </source>
</evidence>
<feature type="region of interest" description="Disordered" evidence="13">
    <location>
        <begin position="154"/>
        <end position="187"/>
    </location>
</feature>
<feature type="region of interest" description="Disordered" evidence="13">
    <location>
        <begin position="422"/>
        <end position="531"/>
    </location>
</feature>
<dbReference type="InterPro" id="IPR013087">
    <property type="entry name" value="Znf_C2H2_type"/>
</dbReference>
<dbReference type="GeneTree" id="ENSGT00940000157827"/>
<evidence type="ECO:0000313" key="15">
    <source>
        <dbReference type="Ensembl" id="ENSMFAP00000055678.1"/>
    </source>
</evidence>
<feature type="domain" description="C2H2-type" evidence="14">
    <location>
        <begin position="818"/>
        <end position="847"/>
    </location>
</feature>
<feature type="compositionally biased region" description="Polar residues" evidence="13">
    <location>
        <begin position="432"/>
        <end position="442"/>
    </location>
</feature>
<proteinExistence type="inferred from homology"/>
<feature type="compositionally biased region" description="Low complexity" evidence="13">
    <location>
        <begin position="505"/>
        <end position="521"/>
    </location>
</feature>
<evidence type="ECO:0000256" key="1">
    <source>
        <dbReference type="ARBA" id="ARBA00004123"/>
    </source>
</evidence>
<feature type="compositionally biased region" description="Polar residues" evidence="13">
    <location>
        <begin position="522"/>
        <end position="531"/>
    </location>
</feature>
<feature type="compositionally biased region" description="Low complexity" evidence="13">
    <location>
        <begin position="262"/>
        <end position="277"/>
    </location>
</feature>
<dbReference type="PROSITE" id="PS00028">
    <property type="entry name" value="ZINC_FINGER_C2H2_1"/>
    <property type="match status" value="3"/>
</dbReference>
<evidence type="ECO:0000256" key="13">
    <source>
        <dbReference type="SAM" id="MobiDB-lite"/>
    </source>
</evidence>
<dbReference type="GO" id="GO:0042802">
    <property type="term" value="F:identical protein binding"/>
    <property type="evidence" value="ECO:0007669"/>
    <property type="project" value="Ensembl"/>
</dbReference>
<name>A0A7N9CU72_MACFA</name>
<reference evidence="15" key="3">
    <citation type="submission" date="2025-09" db="UniProtKB">
        <authorList>
            <consortium name="Ensembl"/>
        </authorList>
    </citation>
    <scope>IDENTIFICATION</scope>
</reference>
<dbReference type="CDD" id="cd22536">
    <property type="entry name" value="SP4_N"/>
    <property type="match status" value="1"/>
</dbReference>
<dbReference type="FunFam" id="3.30.160.60:FF:000026">
    <property type="entry name" value="Transcription factor Sp3"/>
    <property type="match status" value="1"/>
</dbReference>
<evidence type="ECO:0000256" key="11">
    <source>
        <dbReference type="ARBA" id="ARBA00038409"/>
    </source>
</evidence>
<feature type="region of interest" description="Disordered" evidence="13">
    <location>
        <begin position="250"/>
        <end position="291"/>
    </location>
</feature>
<reference evidence="15 16" key="1">
    <citation type="submission" date="2013-03" db="EMBL/GenBank/DDBJ databases">
        <authorList>
            <person name="Warren W."/>
            <person name="Wilson R.K."/>
        </authorList>
    </citation>
    <scope>NUCLEOTIDE SEQUENCE</scope>
</reference>
<dbReference type="InterPro" id="IPR039938">
    <property type="entry name" value="Sp4-like"/>
</dbReference>
<dbReference type="Gene3D" id="3.30.160.60">
    <property type="entry name" value="Classic Zinc Finger"/>
    <property type="match status" value="3"/>
</dbReference>
<evidence type="ECO:0000256" key="6">
    <source>
        <dbReference type="ARBA" id="ARBA00023015"/>
    </source>
</evidence>
<dbReference type="GO" id="GO:0005654">
    <property type="term" value="C:nucleoplasm"/>
    <property type="evidence" value="ECO:0007669"/>
    <property type="project" value="Ensembl"/>
</dbReference>
<evidence type="ECO:0000256" key="9">
    <source>
        <dbReference type="ARBA" id="ARBA00023163"/>
    </source>
</evidence>
<reference evidence="15" key="2">
    <citation type="submission" date="2025-08" db="UniProtKB">
        <authorList>
            <consortium name="Ensembl"/>
        </authorList>
    </citation>
    <scope>IDENTIFICATION</scope>
</reference>
<evidence type="ECO:0000256" key="8">
    <source>
        <dbReference type="ARBA" id="ARBA00023159"/>
    </source>
</evidence>
<organism evidence="15 16">
    <name type="scientific">Macaca fascicularis</name>
    <name type="common">Crab-eating macaque</name>
    <name type="synonym">Cynomolgus monkey</name>
    <dbReference type="NCBI Taxonomy" id="9541"/>
    <lineage>
        <taxon>Eukaryota</taxon>
        <taxon>Metazoa</taxon>
        <taxon>Chordata</taxon>
        <taxon>Craniata</taxon>
        <taxon>Vertebrata</taxon>
        <taxon>Euteleostomi</taxon>
        <taxon>Mammalia</taxon>
        <taxon>Eutheria</taxon>
        <taxon>Euarchontoglires</taxon>
        <taxon>Primates</taxon>
        <taxon>Haplorrhini</taxon>
        <taxon>Catarrhini</taxon>
        <taxon>Cercopithecidae</taxon>
        <taxon>Cercopithecinae</taxon>
        <taxon>Macaca</taxon>
    </lineage>
</organism>
<sequence length="925" mass="97166">MSGTYSPPPSVSFAASLSPSLPRPCSVLPPPPGPLRCFKGRRRGREGIRGREGGLCFVLMSEREQPPSGCCSGADGSGFKPRFVISPSSLPSFSPTPCRCAWIAGLWRLMFWGRGEEEERKKTNNNNPNNLLSCVCVVGGFVADQKKEEEEEAAAAAAMATEGGKTSEPENNNKKPKTSGSQDSQPSPLALLAATCSKIGTPGENQATGQQQIIIDPSQGLVQLQNQPQQLELVTTQLAGNAWQLVASTPPASKENNVSQPASSSSSSSSSNNGSASPTKTKSGNSSTPGQFQVIQVQNPSGSVQYQVIPQLQTVEGQQIQINPTSSSSLQDLQGQIQLISAGNNQAILTAANRTASGNILAQNLANQTVPVQIRPGVSIPLQLQTLPGTQAQVVTTLPINIGGVTLALPVINNVATGGGTGQVGQPATTADSGTSNGNQLVSTPTNTTTSASTMPESPSSSTTCTTTASTSLTSSDTLVSSADTGQYASTSASSSERTIEESQTPAATESEAQSSSQLQPNGMQNAQDQSNSLQQVQIVGQPILQQIQIQQPQQQIIQAIPPQSFQLQSGQTIQTIQQPPLQNVQLQAVNPTQVLIRAPTLTPSGQISWQTVQVQNIQSLSNLQVQNAGLSQQLTITPVSSSGGTTLAQIAPVAVAGAPITLNTAQLASVPNLQTVSVANLGAAGVQVQGVPVTITSVAGQQQGQDGVKVQQATIAPVTVAVGGIANATIGAVSPDQLTQVHLQQGQQTSDQEVQPGKRLRRVACSCPNCREGEGRGSNEPGKKKQHICHIEGCGKVYGKTSHLRAHLRWHTGERPFICNWMFCGKRFTRSDELQRHRRTHTGEKRFECPECSKRFMRSDHLSKHVKTHQNKKGGGTALAIVTSGELDSSVTEVLGSPRIVTVAAISQDSNPATPNVSTNMEEF</sequence>
<evidence type="ECO:0000313" key="16">
    <source>
        <dbReference type="Proteomes" id="UP000233100"/>
    </source>
</evidence>
<dbReference type="GO" id="GO:0005829">
    <property type="term" value="C:cytosol"/>
    <property type="evidence" value="ECO:0007669"/>
    <property type="project" value="Ensembl"/>
</dbReference>
<dbReference type="FunFam" id="3.30.160.60:FF:000014">
    <property type="entry name" value="Transcription factor Sp3"/>
    <property type="match status" value="1"/>
</dbReference>
<keyword evidence="6" id="KW-0805">Transcription regulation</keyword>
<feature type="compositionally biased region" description="Low complexity" evidence="13">
    <location>
        <begin position="443"/>
        <end position="485"/>
    </location>
</feature>
<dbReference type="GO" id="GO:0006357">
    <property type="term" value="P:regulation of transcription by RNA polymerase II"/>
    <property type="evidence" value="ECO:0007669"/>
    <property type="project" value="Ensembl"/>
</dbReference>
<keyword evidence="2" id="KW-0479">Metal-binding</keyword>
<keyword evidence="10" id="KW-0539">Nucleus</keyword>
<dbReference type="FunFam" id="3.30.160.60:FF:000061">
    <property type="entry name" value="Transcription factor Sp3"/>
    <property type="match status" value="1"/>
</dbReference>
<feature type="domain" description="C2H2-type" evidence="14">
    <location>
        <begin position="848"/>
        <end position="875"/>
    </location>
</feature>